<name>A0A0M9FCI6_PHOLD</name>
<dbReference type="InterPro" id="IPR020483">
    <property type="entry name" value="Uncharacterised_YgbA"/>
</dbReference>
<dbReference type="EMBL" id="PYNS01000002">
    <property type="protein sequence ID" value="PSV13013.1"/>
    <property type="molecule type" value="Genomic_DNA"/>
</dbReference>
<evidence type="ECO:0000313" key="2">
    <source>
        <dbReference type="Proteomes" id="UP000240530"/>
    </source>
</evidence>
<dbReference type="NCBIfam" id="NF007714">
    <property type="entry name" value="PRK10410.1-2"/>
    <property type="match status" value="1"/>
</dbReference>
<organism evidence="1 2">
    <name type="scientific">Photobacterium leiognathi subsp. mandapamensis</name>
    <name type="common">Photobacterium mandapamensis</name>
    <dbReference type="NCBI Taxonomy" id="48408"/>
    <lineage>
        <taxon>Bacteria</taxon>
        <taxon>Pseudomonadati</taxon>
        <taxon>Pseudomonadota</taxon>
        <taxon>Gammaproteobacteria</taxon>
        <taxon>Vibrionales</taxon>
        <taxon>Vibrionaceae</taxon>
        <taxon>Photobacterium</taxon>
    </lineage>
</organism>
<proteinExistence type="predicted"/>
<dbReference type="OrthoDB" id="5344095at2"/>
<dbReference type="AlphaFoldDB" id="A0A0M9FCI6"/>
<sequence length="122" mass="14141">MIVQNNHSVRSQRELNAVKAMIRLYCKTLHRGAIICPECESLIEYVEERVSGCRLGEDKPSCSHCIGHCYQSAKRLQMIHVLRWTFPRYLWRHPIRALQFKLDNLHSAQMSAGKAEIFTKTG</sequence>
<dbReference type="GeneID" id="99741684"/>
<dbReference type="RefSeq" id="WP_023931628.1">
    <property type="nucleotide sequence ID" value="NZ_CP131575.1"/>
</dbReference>
<reference evidence="1 2" key="1">
    <citation type="submission" date="2018-03" db="EMBL/GenBank/DDBJ databases">
        <title>Whole genome sequencing of Histamine producing bacteria.</title>
        <authorList>
            <person name="Butler K."/>
        </authorList>
    </citation>
    <scope>NUCLEOTIDE SEQUENCE [LARGE SCALE GENOMIC DNA]</scope>
    <source>
        <strain evidence="1 2">Res.4.1</strain>
    </source>
</reference>
<dbReference type="Proteomes" id="UP000240530">
    <property type="component" value="Unassembled WGS sequence"/>
</dbReference>
<comment type="caution">
    <text evidence="1">The sequence shown here is derived from an EMBL/GenBank/DDBJ whole genome shotgun (WGS) entry which is preliminary data.</text>
</comment>
<dbReference type="Pfam" id="PF11756">
    <property type="entry name" value="YgbA_NO"/>
    <property type="match status" value="1"/>
</dbReference>
<protein>
    <submittedName>
        <fullName evidence="1">Nitrous oxide-stimulated promoter family protein</fullName>
    </submittedName>
</protein>
<accession>A0A0M9FCI6</accession>
<evidence type="ECO:0000313" key="1">
    <source>
        <dbReference type="EMBL" id="PSV13013.1"/>
    </source>
</evidence>
<gene>
    <name evidence="1" type="ORF">C0W93_04670</name>
</gene>